<evidence type="ECO:0000256" key="2">
    <source>
        <dbReference type="ARBA" id="ARBA00009098"/>
    </source>
</evidence>
<organism evidence="8 9">
    <name type="scientific">Natronorubrum halalkaliphilum</name>
    <dbReference type="NCBI Taxonomy" id="2691917"/>
    <lineage>
        <taxon>Archaea</taxon>
        <taxon>Methanobacteriati</taxon>
        <taxon>Methanobacteriota</taxon>
        <taxon>Stenosarchaea group</taxon>
        <taxon>Halobacteria</taxon>
        <taxon>Halobacteriales</taxon>
        <taxon>Natrialbaceae</taxon>
        <taxon>Natronorubrum</taxon>
    </lineage>
</organism>
<dbReference type="EC" id="4.2.1.84" evidence="3"/>
<protein>
    <recommendedName>
        <fullName evidence="3">nitrile hydratase</fullName>
        <ecNumber evidence="3">4.2.1.84</ecNumber>
    </recommendedName>
</protein>
<dbReference type="OrthoDB" id="336519at2157"/>
<dbReference type="EMBL" id="WUYX01000051">
    <property type="protein sequence ID" value="MXV63433.1"/>
    <property type="molecule type" value="Genomic_DNA"/>
</dbReference>
<dbReference type="AlphaFoldDB" id="A0A6B0VQH8"/>
<evidence type="ECO:0000259" key="6">
    <source>
        <dbReference type="Pfam" id="PF02211"/>
    </source>
</evidence>
<dbReference type="SUPFAM" id="SSF50090">
    <property type="entry name" value="Electron transport accessory proteins"/>
    <property type="match status" value="1"/>
</dbReference>
<gene>
    <name evidence="8" type="primary">nthB</name>
    <name evidence="8" type="ORF">GS429_15480</name>
</gene>
<dbReference type="Gene3D" id="1.10.472.20">
    <property type="entry name" value="Nitrile hydratase, beta subunit"/>
    <property type="match status" value="1"/>
</dbReference>
<sequence>MNGIHDMGGMHGFGTVPVDDDAQFHADWERVVYALVRAIRPQEIYNIDESRYGIERMAPADYLAATYFERWLASLERNLVETGQLTADEIEDAHRRARDLENPAEFVTERRDPDLADRVRDVFEQPASFDRPDDDPQFAEGDAVCVRNDHPEGHTRCPRYVRRTTGEIRDVHGNYVFPDASARGEERDEPLYTVAFDAEEVWGADAEHPDDTIHVDLWEPYLRPAEETDD</sequence>
<proteinExistence type="inferred from homology"/>
<evidence type="ECO:0000256" key="4">
    <source>
        <dbReference type="ARBA" id="ARBA00023239"/>
    </source>
</evidence>
<dbReference type="Pfam" id="PF21006">
    <property type="entry name" value="NHase_beta_N"/>
    <property type="match status" value="1"/>
</dbReference>
<evidence type="ECO:0000256" key="3">
    <source>
        <dbReference type="ARBA" id="ARBA00013079"/>
    </source>
</evidence>
<evidence type="ECO:0000259" key="7">
    <source>
        <dbReference type="Pfam" id="PF21006"/>
    </source>
</evidence>
<dbReference type="Gene3D" id="2.30.30.50">
    <property type="match status" value="1"/>
</dbReference>
<evidence type="ECO:0000256" key="1">
    <source>
        <dbReference type="ARBA" id="ARBA00004042"/>
    </source>
</evidence>
<dbReference type="RefSeq" id="WP_160066253.1">
    <property type="nucleotide sequence ID" value="NZ_WUYX01000051.1"/>
</dbReference>
<dbReference type="InterPro" id="IPR049054">
    <property type="entry name" value="CN_hydtase_beta-like_N"/>
</dbReference>
<comment type="catalytic activity">
    <reaction evidence="5">
        <text>an aliphatic primary amide = an aliphatic nitrile + H2O</text>
        <dbReference type="Rhea" id="RHEA:12673"/>
        <dbReference type="ChEBI" id="CHEBI:15377"/>
        <dbReference type="ChEBI" id="CHEBI:65285"/>
        <dbReference type="ChEBI" id="CHEBI:80291"/>
        <dbReference type="EC" id="4.2.1.84"/>
    </reaction>
</comment>
<accession>A0A6B0VQH8</accession>
<reference evidence="8 9" key="1">
    <citation type="submission" date="2020-01" db="EMBL/GenBank/DDBJ databases">
        <title>Natronorubrum sp. JWXQ-INN 674 isolated from Inner Mongolia Autonomous Region of China.</title>
        <authorList>
            <person name="Xue Q."/>
        </authorList>
    </citation>
    <scope>NUCLEOTIDE SEQUENCE [LARGE SCALE GENOMIC DNA]</scope>
    <source>
        <strain evidence="8 9">JWXQ-INN-674</strain>
    </source>
</reference>
<dbReference type="GO" id="GO:0046914">
    <property type="term" value="F:transition metal ion binding"/>
    <property type="evidence" value="ECO:0007669"/>
    <property type="project" value="InterPro"/>
</dbReference>
<dbReference type="Pfam" id="PF02211">
    <property type="entry name" value="NHase_beta_C"/>
    <property type="match status" value="1"/>
</dbReference>
<dbReference type="PIRSF" id="PIRSF001427">
    <property type="entry name" value="NHase_beta"/>
    <property type="match status" value="1"/>
</dbReference>
<dbReference type="InterPro" id="IPR024690">
    <property type="entry name" value="CN_hydtase_beta_dom_C"/>
</dbReference>
<evidence type="ECO:0000313" key="8">
    <source>
        <dbReference type="EMBL" id="MXV63433.1"/>
    </source>
</evidence>
<dbReference type="NCBIfam" id="TIGR03888">
    <property type="entry name" value="nitrile_beta"/>
    <property type="match status" value="1"/>
</dbReference>
<keyword evidence="4 8" id="KW-0456">Lyase</keyword>
<evidence type="ECO:0000313" key="9">
    <source>
        <dbReference type="Proteomes" id="UP000434101"/>
    </source>
</evidence>
<dbReference type="InterPro" id="IPR008990">
    <property type="entry name" value="Elect_transpt_acc-like_dom_sf"/>
</dbReference>
<comment type="function">
    <text evidence="1">NHase catalyzes the hydration of various nitrile compounds to the corresponding amides.</text>
</comment>
<comment type="similarity">
    <text evidence="2">Belongs to the nitrile hydratase subunit beta family.</text>
</comment>
<dbReference type="InterPro" id="IPR003168">
    <property type="entry name" value="Nitrile_hydratase_bsu"/>
</dbReference>
<dbReference type="Proteomes" id="UP000434101">
    <property type="component" value="Unassembled WGS sequence"/>
</dbReference>
<dbReference type="GO" id="GO:0018822">
    <property type="term" value="F:nitrile hydratase activity"/>
    <property type="evidence" value="ECO:0007669"/>
    <property type="project" value="UniProtKB-EC"/>
</dbReference>
<name>A0A6B0VQH8_9EURY</name>
<dbReference type="InterPro" id="IPR042262">
    <property type="entry name" value="CN_hydtase_beta_C"/>
</dbReference>
<feature type="domain" description="Nitrile hydratase beta subunit-like N-terminal" evidence="7">
    <location>
        <begin position="1"/>
        <end position="104"/>
    </location>
</feature>
<feature type="domain" description="Nitrile hydratase beta subunit" evidence="6">
    <location>
        <begin position="133"/>
        <end position="223"/>
    </location>
</feature>
<comment type="caution">
    <text evidence="8">The sequence shown here is derived from an EMBL/GenBank/DDBJ whole genome shotgun (WGS) entry which is preliminary data.</text>
</comment>
<evidence type="ECO:0000256" key="5">
    <source>
        <dbReference type="ARBA" id="ARBA00044877"/>
    </source>
</evidence>
<keyword evidence="9" id="KW-1185">Reference proteome</keyword>